<dbReference type="PANTHER" id="PTHR43135:SF4">
    <property type="entry name" value="AMIDOHYDROLASE-RELATED DOMAIN-CONTAINING PROTEIN"/>
    <property type="match status" value="1"/>
</dbReference>
<dbReference type="EMBL" id="NMVI01000013">
    <property type="protein sequence ID" value="OYN88194.1"/>
    <property type="molecule type" value="Genomic_DNA"/>
</dbReference>
<reference evidence="2 3" key="1">
    <citation type="submission" date="2017-07" db="EMBL/GenBank/DDBJ databases">
        <title>Draft whole genome sequences of clinical Proprionibacteriaceae strains.</title>
        <authorList>
            <person name="Bernier A.-M."/>
            <person name="Bernard K."/>
            <person name="Domingo M.-C."/>
        </authorList>
    </citation>
    <scope>NUCLEOTIDE SEQUENCE [LARGE SCALE GENOMIC DNA]</scope>
    <source>
        <strain evidence="2 3">NML 160184</strain>
    </source>
</reference>
<dbReference type="InterPro" id="IPR051781">
    <property type="entry name" value="Metallo-dep_Hydrolase"/>
</dbReference>
<proteinExistence type="predicted"/>
<dbReference type="InterPro" id="IPR032466">
    <property type="entry name" value="Metal_Hydrolase"/>
</dbReference>
<dbReference type="PANTHER" id="PTHR43135">
    <property type="entry name" value="ALPHA-D-RIBOSE 1-METHYLPHOSPHONATE 5-TRIPHOSPHATE DIPHOSPHATASE"/>
    <property type="match status" value="1"/>
</dbReference>
<comment type="caution">
    <text evidence="2">The sequence shown here is derived from an EMBL/GenBank/DDBJ whole genome shotgun (WGS) entry which is preliminary data.</text>
</comment>
<protein>
    <submittedName>
        <fullName evidence="2">Amidohydrolase</fullName>
    </submittedName>
</protein>
<name>A0A255E9E7_9ACTN</name>
<dbReference type="Proteomes" id="UP000216533">
    <property type="component" value="Unassembled WGS sequence"/>
</dbReference>
<evidence type="ECO:0000313" key="2">
    <source>
        <dbReference type="EMBL" id="OYN88194.1"/>
    </source>
</evidence>
<keyword evidence="2" id="KW-0378">Hydrolase</keyword>
<sequence length="363" mass="38590">MVESLRIRGRFTDSGEQAALWLDGGRIGSEPVRGARDLPGQWWISPGLVDAHCHIGLAGGGRVDAVTVKTQAETELAAGVTLVRDAGSPAPTAWVSGRTGMPTIIRAGRHIARPKRYLRHFGAEVQPENLVAEVERQVANGDGWIKLVGDWIDREVGDLTPLWPIDIATAAIDRAHELGAKVTAHCFSEQSVQELVRAGLDCVEHGTGLDAETIELMASRSVALVPTMANLENFPDIAASGEAKFPTYAAHMRALFDSRLQVIGQAVEAGVQVYAGTDAGGVMPHGLIAREVELMASVMGAEAAVAAASWQARTWLGAPGLAAGDPADLVLYADDPRQDPRVLRDPAYVIVDGLVVAGSQLRW</sequence>
<dbReference type="InterPro" id="IPR011059">
    <property type="entry name" value="Metal-dep_hydrolase_composite"/>
</dbReference>
<gene>
    <name evidence="2" type="ORF">CGZ92_04405</name>
</gene>
<dbReference type="AlphaFoldDB" id="A0A255E9E7"/>
<dbReference type="Pfam" id="PF01979">
    <property type="entry name" value="Amidohydro_1"/>
    <property type="match status" value="1"/>
</dbReference>
<dbReference type="InterPro" id="IPR006680">
    <property type="entry name" value="Amidohydro-rel"/>
</dbReference>
<evidence type="ECO:0000259" key="1">
    <source>
        <dbReference type="Pfam" id="PF01979"/>
    </source>
</evidence>
<evidence type="ECO:0000313" key="3">
    <source>
        <dbReference type="Proteomes" id="UP000216533"/>
    </source>
</evidence>
<dbReference type="RefSeq" id="WP_094450178.1">
    <property type="nucleotide sequence ID" value="NZ_NMVI01000013.1"/>
</dbReference>
<organism evidence="2 3">
    <name type="scientific">Parenemella sanctibonifatiensis</name>
    <dbReference type="NCBI Taxonomy" id="2016505"/>
    <lineage>
        <taxon>Bacteria</taxon>
        <taxon>Bacillati</taxon>
        <taxon>Actinomycetota</taxon>
        <taxon>Actinomycetes</taxon>
        <taxon>Propionibacteriales</taxon>
        <taxon>Propionibacteriaceae</taxon>
        <taxon>Parenemella</taxon>
    </lineage>
</organism>
<dbReference type="Gene3D" id="3.20.20.140">
    <property type="entry name" value="Metal-dependent hydrolases"/>
    <property type="match status" value="1"/>
</dbReference>
<dbReference type="SUPFAM" id="SSF51556">
    <property type="entry name" value="Metallo-dependent hydrolases"/>
    <property type="match status" value="1"/>
</dbReference>
<dbReference type="GO" id="GO:0016810">
    <property type="term" value="F:hydrolase activity, acting on carbon-nitrogen (but not peptide) bonds"/>
    <property type="evidence" value="ECO:0007669"/>
    <property type="project" value="InterPro"/>
</dbReference>
<accession>A0A255E9E7</accession>
<feature type="domain" description="Amidohydrolase-related" evidence="1">
    <location>
        <begin position="44"/>
        <end position="355"/>
    </location>
</feature>
<dbReference type="Gene3D" id="2.30.40.10">
    <property type="entry name" value="Urease, subunit C, domain 1"/>
    <property type="match status" value="1"/>
</dbReference>